<keyword evidence="4" id="KW-1185">Reference proteome</keyword>
<evidence type="ECO:0000256" key="1">
    <source>
        <dbReference type="ARBA" id="ARBA00008007"/>
    </source>
</evidence>
<evidence type="ECO:0000259" key="2">
    <source>
        <dbReference type="Pfam" id="PF00156"/>
    </source>
</evidence>
<dbReference type="Proteomes" id="UP001320544">
    <property type="component" value="Chromosome"/>
</dbReference>
<name>A0ABN6MD67_9ACTN</name>
<dbReference type="InterPro" id="IPR000836">
    <property type="entry name" value="PRTase_dom"/>
</dbReference>
<protein>
    <recommendedName>
        <fullName evidence="2">Phosphoribosyltransferase domain-containing protein</fullName>
    </recommendedName>
</protein>
<reference evidence="3 4" key="1">
    <citation type="submission" date="2022-01" db="EMBL/GenBank/DDBJ databases">
        <title>Novel bile acid biosynthetic pathways are enriched in the microbiome of centenarians.</title>
        <authorList>
            <person name="Sato Y."/>
            <person name="Atarashi K."/>
            <person name="Plichta R.D."/>
            <person name="Arai Y."/>
            <person name="Sasajima S."/>
            <person name="Kearney M.S."/>
            <person name="Suda W."/>
            <person name="Takeshita K."/>
            <person name="Sasaki T."/>
            <person name="Okamoto S."/>
            <person name="Skelly N.A."/>
            <person name="Okamura Y."/>
            <person name="Vlamakis H."/>
            <person name="Li Y."/>
            <person name="Tanoue T."/>
            <person name="Takei H."/>
            <person name="Nittono H."/>
            <person name="Narushima S."/>
            <person name="Irie J."/>
            <person name="Itoh H."/>
            <person name="Moriya K."/>
            <person name="Sugiura Y."/>
            <person name="Suematsu M."/>
            <person name="Moritoki N."/>
            <person name="Shibata S."/>
            <person name="Littman R.D."/>
            <person name="Fischbach A.M."/>
            <person name="Uwamino Y."/>
            <person name="Inoue T."/>
            <person name="Honda A."/>
            <person name="Hattori M."/>
            <person name="Murai T."/>
            <person name="Xavier J.R."/>
            <person name="Hirose N."/>
            <person name="Honda K."/>
        </authorList>
    </citation>
    <scope>NUCLEOTIDE SEQUENCE [LARGE SCALE GENOMIC DNA]</scope>
    <source>
        <strain evidence="3 4">CE91-St30</strain>
    </source>
</reference>
<proteinExistence type="inferred from homology"/>
<dbReference type="EMBL" id="AP025564">
    <property type="protein sequence ID" value="BDE95940.1"/>
    <property type="molecule type" value="Genomic_DNA"/>
</dbReference>
<dbReference type="InterPro" id="IPR029057">
    <property type="entry name" value="PRTase-like"/>
</dbReference>
<gene>
    <name evidence="3" type="ORF">CE91St30_12730</name>
</gene>
<dbReference type="InterPro" id="IPR051910">
    <property type="entry name" value="ComF/GntX_DNA_util-trans"/>
</dbReference>
<dbReference type="Gene3D" id="3.40.50.2020">
    <property type="match status" value="1"/>
</dbReference>
<organism evidence="3 4">
    <name type="scientific">Raoultibacter timonensis</name>
    <dbReference type="NCBI Taxonomy" id="1907662"/>
    <lineage>
        <taxon>Bacteria</taxon>
        <taxon>Bacillati</taxon>
        <taxon>Actinomycetota</taxon>
        <taxon>Coriobacteriia</taxon>
        <taxon>Eggerthellales</taxon>
        <taxon>Eggerthellaceae</taxon>
        <taxon>Raoultibacter</taxon>
    </lineage>
</organism>
<dbReference type="PANTHER" id="PTHR47505:SF1">
    <property type="entry name" value="DNA UTILIZATION PROTEIN YHGH"/>
    <property type="match status" value="1"/>
</dbReference>
<accession>A0ABN6MD67</accession>
<dbReference type="CDD" id="cd06223">
    <property type="entry name" value="PRTases_typeI"/>
    <property type="match status" value="1"/>
</dbReference>
<comment type="similarity">
    <text evidence="1">Belongs to the ComF/GntX family.</text>
</comment>
<evidence type="ECO:0000313" key="3">
    <source>
        <dbReference type="EMBL" id="BDE95940.1"/>
    </source>
</evidence>
<dbReference type="Pfam" id="PF00156">
    <property type="entry name" value="Pribosyltran"/>
    <property type="match status" value="1"/>
</dbReference>
<dbReference type="PANTHER" id="PTHR47505">
    <property type="entry name" value="DNA UTILIZATION PROTEIN YHGH"/>
    <property type="match status" value="1"/>
</dbReference>
<sequence length="282" mass="30476">MQSRLIRAQTAQGCGTTRARPSCYASTVNRADDIPPSNLAAAAGAFILRAVCETLWPTRCAVCDEQGLVLCERCRRTLPYIDFWRTCPRCGAPFGSVLCTECNPVMLGSLGRAELPYLSCASALAYETAAARIVTAYKDRGEQRLAETMAELMALAVAPEWIAPYGNEPAVATFVPATGAALRRRGFDHAELLAAKTAKRLGIPVRPLLARPDSKDQRALGRRERARNMAGRFSSLPNAQPRGRVLLIDDVCTTGSTLADASDALIALGCAEIRCLTFARVW</sequence>
<dbReference type="SUPFAM" id="SSF53271">
    <property type="entry name" value="PRTase-like"/>
    <property type="match status" value="1"/>
</dbReference>
<feature type="domain" description="Phosphoribosyltransferase" evidence="2">
    <location>
        <begin position="193"/>
        <end position="279"/>
    </location>
</feature>
<evidence type="ECO:0000313" key="4">
    <source>
        <dbReference type="Proteomes" id="UP001320544"/>
    </source>
</evidence>